<keyword evidence="1" id="KW-0812">Transmembrane</keyword>
<dbReference type="EMBL" id="BK014793">
    <property type="protein sequence ID" value="DAD75979.1"/>
    <property type="molecule type" value="Genomic_DNA"/>
</dbReference>
<reference evidence="2" key="1">
    <citation type="journal article" date="2021" name="Proc. Natl. Acad. Sci. U.S.A.">
        <title>A Catalog of Tens of Thousands of Viruses from Human Metagenomes Reveals Hidden Associations with Chronic Diseases.</title>
        <authorList>
            <person name="Tisza M.J."/>
            <person name="Buck C.B."/>
        </authorList>
    </citation>
    <scope>NUCLEOTIDE SEQUENCE</scope>
    <source>
        <strain evidence="2">CtX926</strain>
    </source>
</reference>
<proteinExistence type="predicted"/>
<keyword evidence="1" id="KW-0472">Membrane</keyword>
<keyword evidence="1" id="KW-1133">Transmembrane helix</keyword>
<evidence type="ECO:0000256" key="1">
    <source>
        <dbReference type="SAM" id="Phobius"/>
    </source>
</evidence>
<feature type="transmembrane region" description="Helical" evidence="1">
    <location>
        <begin position="12"/>
        <end position="35"/>
    </location>
</feature>
<accession>A0A8S5M1N6</accession>
<sequence>MSFGRCQKQRFSCIYAGFRHLIVLIFSFTNIPFFVPLSKVNGFNKNHLFHFCSNF</sequence>
<protein>
    <submittedName>
        <fullName evidence="2">Uncharacterized protein</fullName>
    </submittedName>
</protein>
<evidence type="ECO:0000313" key="2">
    <source>
        <dbReference type="EMBL" id="DAD75979.1"/>
    </source>
</evidence>
<organism evidence="2">
    <name type="scientific">Siphoviridae sp. ctX926</name>
    <dbReference type="NCBI Taxonomy" id="2826366"/>
    <lineage>
        <taxon>Viruses</taxon>
        <taxon>Duplodnaviria</taxon>
        <taxon>Heunggongvirae</taxon>
        <taxon>Uroviricota</taxon>
        <taxon>Caudoviricetes</taxon>
    </lineage>
</organism>
<name>A0A8S5M1N6_9CAUD</name>